<evidence type="ECO:0000313" key="1">
    <source>
        <dbReference type="EMBL" id="MEQ2250055.1"/>
    </source>
</evidence>
<organism evidence="1 2">
    <name type="scientific">Ilyodon furcidens</name>
    <name type="common">goldbreast splitfin</name>
    <dbReference type="NCBI Taxonomy" id="33524"/>
    <lineage>
        <taxon>Eukaryota</taxon>
        <taxon>Metazoa</taxon>
        <taxon>Chordata</taxon>
        <taxon>Craniata</taxon>
        <taxon>Vertebrata</taxon>
        <taxon>Euteleostomi</taxon>
        <taxon>Actinopterygii</taxon>
        <taxon>Neopterygii</taxon>
        <taxon>Teleostei</taxon>
        <taxon>Neoteleostei</taxon>
        <taxon>Acanthomorphata</taxon>
        <taxon>Ovalentaria</taxon>
        <taxon>Atherinomorphae</taxon>
        <taxon>Cyprinodontiformes</taxon>
        <taxon>Goodeidae</taxon>
        <taxon>Ilyodon</taxon>
    </lineage>
</organism>
<dbReference type="Proteomes" id="UP001482620">
    <property type="component" value="Unassembled WGS sequence"/>
</dbReference>
<accession>A0ABV0V062</accession>
<name>A0ABV0V062_9TELE</name>
<protein>
    <submittedName>
        <fullName evidence="1">Uncharacterized protein</fullName>
    </submittedName>
</protein>
<sequence>MYRFVYVCLTYSDCRVRLAGVSAQLEFVRANQEELIEVRNIVQVCSTPSGFQFSTSSLSGTPWWSCLWVPFGKSPNCSSARSLLDLLPEPHYKPTITHLPVHPLTIHHYLCSSSWNKETIIIRNCSTHTQPVNLNSCGYTHFLLWILAISVHMLSCNSLLCLEETLFLLYQ</sequence>
<evidence type="ECO:0000313" key="2">
    <source>
        <dbReference type="Proteomes" id="UP001482620"/>
    </source>
</evidence>
<keyword evidence="2" id="KW-1185">Reference proteome</keyword>
<dbReference type="EMBL" id="JAHRIQ010088186">
    <property type="protein sequence ID" value="MEQ2250055.1"/>
    <property type="molecule type" value="Genomic_DNA"/>
</dbReference>
<proteinExistence type="predicted"/>
<gene>
    <name evidence="1" type="ORF">ILYODFUR_035959</name>
</gene>
<comment type="caution">
    <text evidence="1">The sequence shown here is derived from an EMBL/GenBank/DDBJ whole genome shotgun (WGS) entry which is preliminary data.</text>
</comment>
<reference evidence="1 2" key="1">
    <citation type="submission" date="2021-06" db="EMBL/GenBank/DDBJ databases">
        <authorList>
            <person name="Palmer J.M."/>
        </authorList>
    </citation>
    <scope>NUCLEOTIDE SEQUENCE [LARGE SCALE GENOMIC DNA]</scope>
    <source>
        <strain evidence="2">if_2019</strain>
        <tissue evidence="1">Muscle</tissue>
    </source>
</reference>